<reference evidence="2 3" key="1">
    <citation type="submission" date="2020-02" db="EMBL/GenBank/DDBJ databases">
        <title>Genome sequence of strain AETb3-4.</title>
        <authorList>
            <person name="Gao J."/>
            <person name="Zhang X."/>
        </authorList>
    </citation>
    <scope>NUCLEOTIDE SEQUENCE [LARGE SCALE GENOMIC DNA]</scope>
    <source>
        <strain evidence="2 3">AETb3-4</strain>
    </source>
</reference>
<feature type="region of interest" description="Disordered" evidence="1">
    <location>
        <begin position="57"/>
        <end position="79"/>
    </location>
</feature>
<gene>
    <name evidence="2" type="ORF">G6034_15140</name>
</gene>
<evidence type="ECO:0000256" key="1">
    <source>
        <dbReference type="SAM" id="MobiDB-lite"/>
    </source>
</evidence>
<accession>A0A7Y7IIP8</accession>
<dbReference type="Proteomes" id="UP000543556">
    <property type="component" value="Unassembled WGS sequence"/>
</dbReference>
<dbReference type="EMBL" id="JAAMFM010000027">
    <property type="protein sequence ID" value="NVM96214.1"/>
    <property type="molecule type" value="Genomic_DNA"/>
</dbReference>
<comment type="caution">
    <text evidence="2">The sequence shown here is derived from an EMBL/GenBank/DDBJ whole genome shotgun (WGS) entry which is preliminary data.</text>
</comment>
<keyword evidence="3" id="KW-1185">Reference proteome</keyword>
<organism evidence="2 3">
    <name type="scientific">Arthrobacter wenxiniae</name>
    <dbReference type="NCBI Taxonomy" id="2713570"/>
    <lineage>
        <taxon>Bacteria</taxon>
        <taxon>Bacillati</taxon>
        <taxon>Actinomycetota</taxon>
        <taxon>Actinomycetes</taxon>
        <taxon>Micrococcales</taxon>
        <taxon>Micrococcaceae</taxon>
        <taxon>Arthrobacter</taxon>
    </lineage>
</organism>
<feature type="compositionally biased region" description="Basic and acidic residues" evidence="1">
    <location>
        <begin position="57"/>
        <end position="73"/>
    </location>
</feature>
<evidence type="ECO:0000313" key="3">
    <source>
        <dbReference type="Proteomes" id="UP000543556"/>
    </source>
</evidence>
<name>A0A7Y7IIP8_9MICC</name>
<dbReference type="AlphaFoldDB" id="A0A7Y7IIP8"/>
<sequence length="334" mass="34629">MPSLFQLRGHSMEGLRWQLFDTYGNRARIIRAERIQTGGLFGIGATTSFEVTVEVDGRPASRPRVSRDAEGPQRRPGAARRGLAELLADADGADRAGPSAGPAAPVVSTQKPDFDEILGRMAERIGDDALARPALESGPSEAPSLGALPLGALPLEALPLEALPVGDGRDADGVPQLCTAPGDLVVLVGLRDHPLRTAWAMAGTVDGGAELRTAGDFRSNGVGHVLIDSPEVTRVQALAAVAGKPLLIAFSIGDQGSSGPQALSSVRPNQLWLVVDAAHKPDDTQAWVRQASWHAAPDAVAVLGSTDTATPGTVNQLGVPVGWVDGYPAASAEL</sequence>
<proteinExistence type="predicted"/>
<evidence type="ECO:0000313" key="2">
    <source>
        <dbReference type="EMBL" id="NVM96214.1"/>
    </source>
</evidence>
<protein>
    <submittedName>
        <fullName evidence="2">Uncharacterized protein</fullName>
    </submittedName>
</protein>